<comment type="subcellular location">
    <subcellularLocation>
        <location evidence="2">Cell membrane</location>
        <topology evidence="2">Multi-pass membrane protein</topology>
    </subcellularLocation>
</comment>
<sequence length="525" mass="57373">MKKQSVEGLNYIQMIFVVCITVMLCMAVALYYSLSSMQKNLDTNIQNTAALISSDPITLDTLRKQQPTAELTQHLNTFLNNSRNIDIIVVCNAKSIRLYHSDNSKIGEVFVGGDEGAALKGAPPYISQRMGSLGTQRGAFVSIREKDGSILGFVMVSVLTKSISALRREILLTFFAISIGALALGCIAAWLFNRNLRSKLMGFAPEEFSRIFVEREEVMDALEEGVVAINADGKIIMVNRSAKMILDFPPDTQVEGIPLVDLYSETNLPRVMREGQPEYNVQIAIKDKIILSNRIPIKDKDHVIGAVSIFRNKTEVTKLAEALTGANTMVDTMRAFNHEFSNKLHVLLGLIQMGKNQEASALILNSGLVSTRAVSEVSKKIALPNVAALIIGKILRANELGITLRLQEESLCIANDILPADAYITIIGNLLENAIEQLNSSDFPVKEIDLGVFTTEEYSIIAVDDTGGGIAPNIRKHVFEKGVSTKGKDRGIGLALVNETIERYHGEIVLDSEVGVGTSITISFG</sequence>
<dbReference type="OrthoDB" id="9792686at2"/>
<evidence type="ECO:0000256" key="10">
    <source>
        <dbReference type="ARBA" id="ARBA00022840"/>
    </source>
</evidence>
<dbReference type="AlphaFoldDB" id="A0A1H8A8D6"/>
<dbReference type="Gene3D" id="1.10.287.130">
    <property type="match status" value="1"/>
</dbReference>
<keyword evidence="13 14" id="KW-0472">Membrane</keyword>
<evidence type="ECO:0000256" key="12">
    <source>
        <dbReference type="ARBA" id="ARBA00023012"/>
    </source>
</evidence>
<comment type="catalytic activity">
    <reaction evidence="1">
        <text>ATP + protein L-histidine = ADP + protein N-phospho-L-histidine.</text>
        <dbReference type="EC" id="2.7.13.3"/>
    </reaction>
</comment>
<dbReference type="PRINTS" id="PR00344">
    <property type="entry name" value="BCTRLSENSOR"/>
</dbReference>
<dbReference type="SMART" id="SM00387">
    <property type="entry name" value="HATPase_c"/>
    <property type="match status" value="1"/>
</dbReference>
<accession>A0A1H8A8D6</accession>
<dbReference type="EMBL" id="FOCG01000001">
    <property type="protein sequence ID" value="SEM66960.1"/>
    <property type="molecule type" value="Genomic_DNA"/>
</dbReference>
<dbReference type="EC" id="2.7.13.3" evidence="3"/>
<evidence type="ECO:0000256" key="6">
    <source>
        <dbReference type="ARBA" id="ARBA00022679"/>
    </source>
</evidence>
<dbReference type="PANTHER" id="PTHR43547:SF10">
    <property type="entry name" value="SENSOR HISTIDINE KINASE DCUS"/>
    <property type="match status" value="1"/>
</dbReference>
<evidence type="ECO:0000313" key="18">
    <source>
        <dbReference type="Proteomes" id="UP000199158"/>
    </source>
</evidence>
<protein>
    <recommendedName>
        <fullName evidence="3">histidine kinase</fullName>
        <ecNumber evidence="3">2.7.13.3</ecNumber>
    </recommendedName>
</protein>
<feature type="transmembrane region" description="Helical" evidence="14">
    <location>
        <begin position="12"/>
        <end position="34"/>
    </location>
</feature>
<reference evidence="17 18" key="1">
    <citation type="submission" date="2016-10" db="EMBL/GenBank/DDBJ databases">
        <authorList>
            <person name="de Groot N.N."/>
        </authorList>
    </citation>
    <scope>NUCLEOTIDE SEQUENCE [LARGE SCALE GENOMIC DNA]</scope>
    <source>
        <strain evidence="17 18">CGMCC 1.5070</strain>
    </source>
</reference>
<keyword evidence="9 17" id="KW-0418">Kinase</keyword>
<dbReference type="PROSITE" id="PS50112">
    <property type="entry name" value="PAS"/>
    <property type="match status" value="1"/>
</dbReference>
<dbReference type="Pfam" id="PF00989">
    <property type="entry name" value="PAS"/>
    <property type="match status" value="1"/>
</dbReference>
<keyword evidence="5" id="KW-0597">Phosphoprotein</keyword>
<dbReference type="InterPro" id="IPR000014">
    <property type="entry name" value="PAS"/>
</dbReference>
<dbReference type="CDD" id="cd00130">
    <property type="entry name" value="PAS"/>
    <property type="match status" value="1"/>
</dbReference>
<feature type="domain" description="PAS" evidence="16">
    <location>
        <begin position="216"/>
        <end position="288"/>
    </location>
</feature>
<dbReference type="Pfam" id="PF02518">
    <property type="entry name" value="HATPase_c"/>
    <property type="match status" value="1"/>
</dbReference>
<evidence type="ECO:0000256" key="2">
    <source>
        <dbReference type="ARBA" id="ARBA00004651"/>
    </source>
</evidence>
<dbReference type="SUPFAM" id="SSF55874">
    <property type="entry name" value="ATPase domain of HSP90 chaperone/DNA topoisomerase II/histidine kinase"/>
    <property type="match status" value="1"/>
</dbReference>
<dbReference type="Gene3D" id="3.30.565.10">
    <property type="entry name" value="Histidine kinase-like ATPase, C-terminal domain"/>
    <property type="match status" value="1"/>
</dbReference>
<dbReference type="Gene3D" id="3.30.450.20">
    <property type="entry name" value="PAS domain"/>
    <property type="match status" value="2"/>
</dbReference>
<dbReference type="InterPro" id="IPR036890">
    <property type="entry name" value="HATPase_C_sf"/>
</dbReference>
<keyword evidence="11 14" id="KW-1133">Transmembrane helix</keyword>
<dbReference type="InterPro" id="IPR029151">
    <property type="entry name" value="Sensor-like_sf"/>
</dbReference>
<evidence type="ECO:0000256" key="9">
    <source>
        <dbReference type="ARBA" id="ARBA00022777"/>
    </source>
</evidence>
<dbReference type="PROSITE" id="PS50109">
    <property type="entry name" value="HIS_KIN"/>
    <property type="match status" value="1"/>
</dbReference>
<keyword evidence="7 14" id="KW-0812">Transmembrane</keyword>
<dbReference type="InterPro" id="IPR016120">
    <property type="entry name" value="Sig_transdc_His_kin_SpoOB"/>
</dbReference>
<name>A0A1H8A8D6_9FIRM</name>
<keyword evidence="18" id="KW-1185">Reference proteome</keyword>
<dbReference type="Pfam" id="PF17203">
    <property type="entry name" value="sCache_3_2"/>
    <property type="match status" value="1"/>
</dbReference>
<dbReference type="InterPro" id="IPR013767">
    <property type="entry name" value="PAS_fold"/>
</dbReference>
<dbReference type="STRING" id="474960.SAMN05216180_1187"/>
<evidence type="ECO:0000256" key="3">
    <source>
        <dbReference type="ARBA" id="ARBA00012438"/>
    </source>
</evidence>
<evidence type="ECO:0000256" key="13">
    <source>
        <dbReference type="ARBA" id="ARBA00023136"/>
    </source>
</evidence>
<organism evidence="17 18">
    <name type="scientific">Hydrogenoanaerobacterium saccharovorans</name>
    <dbReference type="NCBI Taxonomy" id="474960"/>
    <lineage>
        <taxon>Bacteria</taxon>
        <taxon>Bacillati</taxon>
        <taxon>Bacillota</taxon>
        <taxon>Clostridia</taxon>
        <taxon>Eubacteriales</taxon>
        <taxon>Oscillospiraceae</taxon>
        <taxon>Hydrogenoanaerobacterium</taxon>
    </lineage>
</organism>
<dbReference type="PANTHER" id="PTHR43547">
    <property type="entry name" value="TWO-COMPONENT HISTIDINE KINASE"/>
    <property type="match status" value="1"/>
</dbReference>
<dbReference type="SUPFAM" id="SSF55785">
    <property type="entry name" value="PYP-like sensor domain (PAS domain)"/>
    <property type="match status" value="1"/>
</dbReference>
<evidence type="ECO:0000259" key="15">
    <source>
        <dbReference type="PROSITE" id="PS50109"/>
    </source>
</evidence>
<evidence type="ECO:0000256" key="5">
    <source>
        <dbReference type="ARBA" id="ARBA00022553"/>
    </source>
</evidence>
<dbReference type="Pfam" id="PF14689">
    <property type="entry name" value="SPOB_a"/>
    <property type="match status" value="1"/>
</dbReference>
<keyword evidence="12" id="KW-0902">Two-component regulatory system</keyword>
<evidence type="ECO:0000256" key="4">
    <source>
        <dbReference type="ARBA" id="ARBA00022475"/>
    </source>
</evidence>
<dbReference type="GO" id="GO:0006355">
    <property type="term" value="P:regulation of DNA-templated transcription"/>
    <property type="evidence" value="ECO:0007669"/>
    <property type="project" value="InterPro"/>
</dbReference>
<keyword evidence="6" id="KW-0808">Transferase</keyword>
<evidence type="ECO:0000256" key="11">
    <source>
        <dbReference type="ARBA" id="ARBA00022989"/>
    </source>
</evidence>
<feature type="transmembrane region" description="Helical" evidence="14">
    <location>
        <begin position="170"/>
        <end position="192"/>
    </location>
</feature>
<keyword evidence="8" id="KW-0547">Nucleotide-binding</keyword>
<evidence type="ECO:0000259" key="16">
    <source>
        <dbReference type="PROSITE" id="PS50112"/>
    </source>
</evidence>
<evidence type="ECO:0000256" key="7">
    <source>
        <dbReference type="ARBA" id="ARBA00022692"/>
    </source>
</evidence>
<keyword evidence="4" id="KW-1003">Cell membrane</keyword>
<evidence type="ECO:0000256" key="8">
    <source>
        <dbReference type="ARBA" id="ARBA00022741"/>
    </source>
</evidence>
<evidence type="ECO:0000256" key="1">
    <source>
        <dbReference type="ARBA" id="ARBA00000085"/>
    </source>
</evidence>
<dbReference type="GO" id="GO:0000155">
    <property type="term" value="F:phosphorelay sensor kinase activity"/>
    <property type="evidence" value="ECO:0007669"/>
    <property type="project" value="InterPro"/>
</dbReference>
<dbReference type="GO" id="GO:0005886">
    <property type="term" value="C:plasma membrane"/>
    <property type="evidence" value="ECO:0007669"/>
    <property type="project" value="UniProtKB-SubCell"/>
</dbReference>
<dbReference type="InterPro" id="IPR033463">
    <property type="entry name" value="sCache_3"/>
</dbReference>
<keyword evidence="10" id="KW-0067">ATP-binding</keyword>
<dbReference type="SUPFAM" id="SSF103190">
    <property type="entry name" value="Sensory domain-like"/>
    <property type="match status" value="1"/>
</dbReference>
<dbReference type="RefSeq" id="WP_092752597.1">
    <property type="nucleotide sequence ID" value="NZ_FOCG01000001.1"/>
</dbReference>
<dbReference type="Proteomes" id="UP000199158">
    <property type="component" value="Unassembled WGS sequence"/>
</dbReference>
<dbReference type="SUPFAM" id="SSF55890">
    <property type="entry name" value="Sporulation response regulatory protein Spo0B"/>
    <property type="match status" value="1"/>
</dbReference>
<dbReference type="InterPro" id="IPR004358">
    <property type="entry name" value="Sig_transdc_His_kin-like_C"/>
</dbReference>
<dbReference type="InterPro" id="IPR005467">
    <property type="entry name" value="His_kinase_dom"/>
</dbReference>
<gene>
    <name evidence="17" type="ORF">SAMN05216180_1187</name>
</gene>
<evidence type="ECO:0000313" key="17">
    <source>
        <dbReference type="EMBL" id="SEM66960.1"/>
    </source>
</evidence>
<dbReference type="InterPro" id="IPR003594">
    <property type="entry name" value="HATPase_dom"/>
</dbReference>
<dbReference type="InterPro" id="IPR039506">
    <property type="entry name" value="SPOB_a"/>
</dbReference>
<dbReference type="GO" id="GO:0005524">
    <property type="term" value="F:ATP binding"/>
    <property type="evidence" value="ECO:0007669"/>
    <property type="project" value="UniProtKB-KW"/>
</dbReference>
<dbReference type="InterPro" id="IPR035965">
    <property type="entry name" value="PAS-like_dom_sf"/>
</dbReference>
<proteinExistence type="predicted"/>
<evidence type="ECO:0000256" key="14">
    <source>
        <dbReference type="SAM" id="Phobius"/>
    </source>
</evidence>
<feature type="domain" description="Histidine kinase" evidence="15">
    <location>
        <begin position="335"/>
        <end position="525"/>
    </location>
</feature>